<sequence length="96" mass="10231">MRALTAEDEQAVERLTLRLLHDAYCDLAAVLRSAQPQAAAAILDVMEQRVTDVLTRICRQGLEGEASAAIAIAVGERISEIMDQANGRSGQPALAA</sequence>
<accession>A0A6B9FHZ9</accession>
<dbReference type="EMBL" id="CP043538">
    <property type="protein sequence ID" value="QGY00714.1"/>
    <property type="molecule type" value="Genomic_DNA"/>
</dbReference>
<dbReference type="RefSeq" id="WP_010686740.1">
    <property type="nucleotide sequence ID" value="NZ_CP043538.1"/>
</dbReference>
<name>A0A6B9FHZ9_9HYPH</name>
<protein>
    <submittedName>
        <fullName evidence="1">Uncharacterized protein</fullName>
    </submittedName>
</protein>
<dbReference type="AlphaFoldDB" id="A0A6B9FHZ9"/>
<dbReference type="KEGG" id="mmes:MMSR116_01410"/>
<dbReference type="OrthoDB" id="7994078at2"/>
<reference evidence="1 2" key="1">
    <citation type="journal article" date="2012" name="Genet. Mol. Biol.">
        <title>Analysis of 16S rRNA and mxaF genes revealing insights into Methylobacterium niche-specific plant association.</title>
        <authorList>
            <person name="Dourado M.N."/>
            <person name="Andreote F.D."/>
            <person name="Dini-Andreote F."/>
            <person name="Conti R."/>
            <person name="Araujo J.M."/>
            <person name="Araujo W.L."/>
        </authorList>
    </citation>
    <scope>NUCLEOTIDE SEQUENCE [LARGE SCALE GENOMIC DNA]</scope>
    <source>
        <strain evidence="1 2">SR1.6/6</strain>
    </source>
</reference>
<organism evidence="1 2">
    <name type="scientific">Methylobacterium mesophilicum SR1.6/6</name>
    <dbReference type="NCBI Taxonomy" id="908290"/>
    <lineage>
        <taxon>Bacteria</taxon>
        <taxon>Pseudomonadati</taxon>
        <taxon>Pseudomonadota</taxon>
        <taxon>Alphaproteobacteria</taxon>
        <taxon>Hyphomicrobiales</taxon>
        <taxon>Methylobacteriaceae</taxon>
        <taxon>Methylobacterium</taxon>
    </lineage>
</organism>
<dbReference type="Proteomes" id="UP000012488">
    <property type="component" value="Chromosome"/>
</dbReference>
<proteinExistence type="predicted"/>
<reference evidence="1 2" key="2">
    <citation type="journal article" date="2013" name="Genome Announc.">
        <title>Draft Genome Sequence of Methylobacterium mesophilicum Strain SR1.6/6, Isolated from Citrus sinensis.</title>
        <authorList>
            <person name="Marinho Almeida D."/>
            <person name="Dini-Andreote F."/>
            <person name="Camargo Neves A.A."/>
            <person name="Juca Ramos R.T."/>
            <person name="Andreote F.D."/>
            <person name="Carneiro A.R."/>
            <person name="Oliveira de Souza Lima A."/>
            <person name="Caracciolo Gomes de Sa P.H."/>
            <person name="Ribeiro Barbosa M.S."/>
            <person name="Araujo W.L."/>
            <person name="Silva A."/>
        </authorList>
    </citation>
    <scope>NUCLEOTIDE SEQUENCE [LARGE SCALE GENOMIC DNA]</scope>
    <source>
        <strain evidence="1 2">SR1.6/6</strain>
    </source>
</reference>
<evidence type="ECO:0000313" key="1">
    <source>
        <dbReference type="EMBL" id="QGY00714.1"/>
    </source>
</evidence>
<gene>
    <name evidence="1" type="ORF">MMSR116_01410</name>
</gene>
<evidence type="ECO:0000313" key="2">
    <source>
        <dbReference type="Proteomes" id="UP000012488"/>
    </source>
</evidence>